<evidence type="ECO:0000259" key="5">
    <source>
        <dbReference type="Pfam" id="PF01965"/>
    </source>
</evidence>
<gene>
    <name evidence="6" type="ORF">GCM10009111_18530</name>
</gene>
<feature type="signal peptide" evidence="4">
    <location>
        <begin position="1"/>
        <end position="23"/>
    </location>
</feature>
<keyword evidence="1" id="KW-0346">Stress response</keyword>
<evidence type="ECO:0000256" key="3">
    <source>
        <dbReference type="ARBA" id="ARBA00038493"/>
    </source>
</evidence>
<dbReference type="InterPro" id="IPR029062">
    <property type="entry name" value="Class_I_gatase-like"/>
</dbReference>
<keyword evidence="4" id="KW-0732">Signal</keyword>
<keyword evidence="2" id="KW-0456">Lyase</keyword>
<reference evidence="7" key="1">
    <citation type="journal article" date="2019" name="Int. J. Syst. Evol. Microbiol.">
        <title>The Global Catalogue of Microorganisms (GCM) 10K type strain sequencing project: providing services to taxonomists for standard genome sequencing and annotation.</title>
        <authorList>
            <consortium name="The Broad Institute Genomics Platform"/>
            <consortium name="The Broad Institute Genome Sequencing Center for Infectious Disease"/>
            <person name="Wu L."/>
            <person name="Ma J."/>
        </authorList>
    </citation>
    <scope>NUCLEOTIDE SEQUENCE [LARGE SCALE GENOMIC DNA]</scope>
    <source>
        <strain evidence="7">JCM 15608</strain>
    </source>
</reference>
<proteinExistence type="inferred from homology"/>
<evidence type="ECO:0000313" key="6">
    <source>
        <dbReference type="EMBL" id="GAA0817391.1"/>
    </source>
</evidence>
<dbReference type="InterPro" id="IPR002818">
    <property type="entry name" value="DJ-1/PfpI"/>
</dbReference>
<dbReference type="PANTHER" id="PTHR48094">
    <property type="entry name" value="PROTEIN/NUCLEIC ACID DEGLYCASE DJ-1-RELATED"/>
    <property type="match status" value="1"/>
</dbReference>
<evidence type="ECO:0000256" key="2">
    <source>
        <dbReference type="ARBA" id="ARBA00023239"/>
    </source>
</evidence>
<evidence type="ECO:0000256" key="1">
    <source>
        <dbReference type="ARBA" id="ARBA00023016"/>
    </source>
</evidence>
<dbReference type="EMBL" id="BAAAFA010000006">
    <property type="protein sequence ID" value="GAA0817391.1"/>
    <property type="molecule type" value="Genomic_DNA"/>
</dbReference>
<organism evidence="6 7">
    <name type="scientific">Colwellia asteriadis</name>
    <dbReference type="NCBI Taxonomy" id="517723"/>
    <lineage>
        <taxon>Bacteria</taxon>
        <taxon>Pseudomonadati</taxon>
        <taxon>Pseudomonadota</taxon>
        <taxon>Gammaproteobacteria</taxon>
        <taxon>Alteromonadales</taxon>
        <taxon>Colwelliaceae</taxon>
        <taxon>Colwellia</taxon>
    </lineage>
</organism>
<dbReference type="InterPro" id="IPR050325">
    <property type="entry name" value="Prot/Nucl_acid_deglycase"/>
</dbReference>
<feature type="domain" description="DJ-1/PfpI" evidence="5">
    <location>
        <begin position="55"/>
        <end position="253"/>
    </location>
</feature>
<name>A0ABP3WG82_9GAMM</name>
<evidence type="ECO:0000256" key="4">
    <source>
        <dbReference type="SAM" id="SignalP"/>
    </source>
</evidence>
<dbReference type="CDD" id="cd03141">
    <property type="entry name" value="GATase1_Hsp31_like"/>
    <property type="match status" value="1"/>
</dbReference>
<dbReference type="Gene3D" id="3.40.50.880">
    <property type="match status" value="1"/>
</dbReference>
<dbReference type="SUPFAM" id="SSF52317">
    <property type="entry name" value="Class I glutamine amidotransferase-like"/>
    <property type="match status" value="1"/>
</dbReference>
<sequence length="382" mass="41508">MKSITQKIVTMICLVVVTLPVKATLDKQVTQTDLKKKVLMVVSGHGEEQGEKAPGYEFGEFSKAYLVFQANGIDVDVASPKGGNVVADKYDPATRYNAQVLADKKVMDKLANTFATADINAASYDGVFIVGGKGAMFDLPKDKALQTLISDVYQQQGAVAAVCHGPAALVDVKLADGTYLIANKHVNAFTNEEEQLFGKKWSPTFDFMLEDKLVERGAIFQSSDIMLSHVAVDDRLITGQNPSSTVGVATALVTSLGIDAVTNARYNDDHTLALIADFLAGERAVLAQVSQREASEEKSKQLSFFGMYGFYFFKVAEKESEIEQALDLMTIAQAELNNPVLDVAIAKAQQKLGKNLLAKTTLRQLLKIKPEYQPALELLATL</sequence>
<keyword evidence="7" id="KW-1185">Reference proteome</keyword>
<protein>
    <recommendedName>
        <fullName evidence="5">DJ-1/PfpI domain-containing protein</fullName>
    </recommendedName>
</protein>
<feature type="chain" id="PRO_5047043048" description="DJ-1/PfpI domain-containing protein" evidence="4">
    <location>
        <begin position="24"/>
        <end position="382"/>
    </location>
</feature>
<comment type="similarity">
    <text evidence="3">Belongs to the peptidase C56 family. HSP31-like subfamily.</text>
</comment>
<accession>A0ABP3WG82</accession>
<dbReference type="Pfam" id="PF01965">
    <property type="entry name" value="DJ-1_PfpI"/>
    <property type="match status" value="1"/>
</dbReference>
<dbReference type="PANTHER" id="PTHR48094:SF11">
    <property type="entry name" value="GLUTATHIONE-INDEPENDENT GLYOXALASE HSP31-RELATED"/>
    <property type="match status" value="1"/>
</dbReference>
<comment type="caution">
    <text evidence="6">The sequence shown here is derived from an EMBL/GenBank/DDBJ whole genome shotgun (WGS) entry which is preliminary data.</text>
</comment>
<dbReference type="Proteomes" id="UP001500021">
    <property type="component" value="Unassembled WGS sequence"/>
</dbReference>
<evidence type="ECO:0000313" key="7">
    <source>
        <dbReference type="Proteomes" id="UP001500021"/>
    </source>
</evidence>